<organism evidence="4 5">
    <name type="scientific">Pseudomaricurvus hydrocarbonicus</name>
    <dbReference type="NCBI Taxonomy" id="1470433"/>
    <lineage>
        <taxon>Bacteria</taxon>
        <taxon>Pseudomonadati</taxon>
        <taxon>Pseudomonadota</taxon>
        <taxon>Gammaproteobacteria</taxon>
        <taxon>Cellvibrionales</taxon>
        <taxon>Cellvibrionaceae</taxon>
        <taxon>Pseudomaricurvus</taxon>
    </lineage>
</organism>
<name>A0A9E5JVG7_9GAMM</name>
<protein>
    <submittedName>
        <fullName evidence="4">Hypoxanthine phosphoribosyltransferase</fullName>
    </submittedName>
</protein>
<keyword evidence="2" id="KW-0808">Transferase</keyword>
<dbReference type="InterPro" id="IPR000836">
    <property type="entry name" value="PRTase_dom"/>
</dbReference>
<keyword evidence="1 4" id="KW-0328">Glycosyltransferase</keyword>
<dbReference type="InterPro" id="IPR029057">
    <property type="entry name" value="PRTase-like"/>
</dbReference>
<dbReference type="AlphaFoldDB" id="A0A9E5JVG7"/>
<dbReference type="PANTHER" id="PTHR43363">
    <property type="entry name" value="HYPOXANTHINE PHOSPHORIBOSYLTRANSFERASE"/>
    <property type="match status" value="1"/>
</dbReference>
<dbReference type="CDD" id="cd06223">
    <property type="entry name" value="PRTases_typeI"/>
    <property type="match status" value="1"/>
</dbReference>
<gene>
    <name evidence="4" type="ORF">G8770_11790</name>
</gene>
<accession>A0A9E5JVG7</accession>
<keyword evidence="5" id="KW-1185">Reference proteome</keyword>
<evidence type="ECO:0000313" key="4">
    <source>
        <dbReference type="EMBL" id="NHO66226.1"/>
    </source>
</evidence>
<evidence type="ECO:0000256" key="2">
    <source>
        <dbReference type="ARBA" id="ARBA00022679"/>
    </source>
</evidence>
<dbReference type="EMBL" id="JAAONZ010000008">
    <property type="protein sequence ID" value="NHO66226.1"/>
    <property type="molecule type" value="Genomic_DNA"/>
</dbReference>
<evidence type="ECO:0000259" key="3">
    <source>
        <dbReference type="Pfam" id="PF00156"/>
    </source>
</evidence>
<dbReference type="SUPFAM" id="SSF53271">
    <property type="entry name" value="PRTase-like"/>
    <property type="match status" value="1"/>
</dbReference>
<dbReference type="Pfam" id="PF00156">
    <property type="entry name" value="Pribosyltran"/>
    <property type="match status" value="1"/>
</dbReference>
<dbReference type="Proteomes" id="UP000787472">
    <property type="component" value="Unassembled WGS sequence"/>
</dbReference>
<comment type="caution">
    <text evidence="4">The sequence shown here is derived from an EMBL/GenBank/DDBJ whole genome shotgun (WGS) entry which is preliminary data.</text>
</comment>
<proteinExistence type="predicted"/>
<dbReference type="GO" id="GO:0016757">
    <property type="term" value="F:glycosyltransferase activity"/>
    <property type="evidence" value="ECO:0007669"/>
    <property type="project" value="UniProtKB-KW"/>
</dbReference>
<reference evidence="4" key="1">
    <citation type="submission" date="2020-03" db="EMBL/GenBank/DDBJ databases">
        <authorList>
            <person name="Guo F."/>
        </authorList>
    </citation>
    <scope>NUCLEOTIDE SEQUENCE</scope>
    <source>
        <strain evidence="4">JCM 30134</strain>
    </source>
</reference>
<dbReference type="Gene3D" id="3.40.50.2020">
    <property type="match status" value="1"/>
</dbReference>
<sequence length="187" mass="21381">MSEKYYISANELLKDSFRLALEIHKSGFQPDFIVGVWRGGTPVGIAVQEMLHVCGVHTDHISIRTSSYSGIASRGKDVRVHGLDYIIHNINAEDSLLIVDDVFDSGLSIKAVLDRLREKSRRNTPEDIRIATPWFKPENNQTDITPDYYLHVSDQWLVFPHELDGLSRDEIIKNKPEVLELYEEYGL</sequence>
<evidence type="ECO:0000256" key="1">
    <source>
        <dbReference type="ARBA" id="ARBA00022676"/>
    </source>
</evidence>
<evidence type="ECO:0000313" key="5">
    <source>
        <dbReference type="Proteomes" id="UP000787472"/>
    </source>
</evidence>
<dbReference type="RefSeq" id="WP_167186675.1">
    <property type="nucleotide sequence ID" value="NZ_JAAONZ010000008.1"/>
</dbReference>
<feature type="domain" description="Phosphoribosyltransferase" evidence="3">
    <location>
        <begin position="12"/>
        <end position="150"/>
    </location>
</feature>
<dbReference type="PANTHER" id="PTHR43363:SF1">
    <property type="entry name" value="HYPOXANTHINE-GUANINE PHOSPHORIBOSYLTRANSFERASE"/>
    <property type="match status" value="1"/>
</dbReference>